<proteinExistence type="predicted"/>
<dbReference type="AlphaFoldDB" id="A0A5B7EAH9"/>
<accession>A0A5B7EAH9</accession>
<protein>
    <submittedName>
        <fullName evidence="2">Uncharacterized protein</fullName>
    </submittedName>
</protein>
<sequence length="338" mass="37243">MALKLIFLLLMACSCIMCFLTGPISRSGECLQSVPGIECQCKAVNQTIHVHCFCLPVKTVDLRNLSQEYEVIQASVFTLQNCRSTSVLVFPGTFSDLNSLEYISFYNVGRLTLEHNCINLRSISENVILNFSLITNLSIRKNAINIQPRNKCMDSKASINIKHSTLLSLMKSAIVTNLKELTMEEMILKARPWPEAIVVLGSAGASVSLKSVSIKKGLTGRWITGNISRLSITESNLRLLPEAFAGVTIVEDQESNTGITLFGNNFMIPSLPSQALPSDAPVLQAQKNRIVCQCQNLAWLLEPPNTPLKNSVKDSLICRNKSLDLLLPSCETHFPSTV</sequence>
<evidence type="ECO:0000313" key="2">
    <source>
        <dbReference type="EMBL" id="MPC30367.1"/>
    </source>
</evidence>
<feature type="signal peptide" evidence="1">
    <location>
        <begin position="1"/>
        <end position="18"/>
    </location>
</feature>
<dbReference type="EMBL" id="VSRR010002240">
    <property type="protein sequence ID" value="MPC30367.1"/>
    <property type="molecule type" value="Genomic_DNA"/>
</dbReference>
<reference evidence="2 3" key="1">
    <citation type="submission" date="2019-05" db="EMBL/GenBank/DDBJ databases">
        <title>Another draft genome of Portunus trituberculatus and its Hox gene families provides insights of decapod evolution.</title>
        <authorList>
            <person name="Jeong J.-H."/>
            <person name="Song I."/>
            <person name="Kim S."/>
            <person name="Choi T."/>
            <person name="Kim D."/>
            <person name="Ryu S."/>
            <person name="Kim W."/>
        </authorList>
    </citation>
    <scope>NUCLEOTIDE SEQUENCE [LARGE SCALE GENOMIC DNA]</scope>
    <source>
        <tissue evidence="2">Muscle</tissue>
    </source>
</reference>
<gene>
    <name evidence="2" type="ORF">E2C01_023631</name>
</gene>
<keyword evidence="3" id="KW-1185">Reference proteome</keyword>
<keyword evidence="1" id="KW-0732">Signal</keyword>
<name>A0A5B7EAH9_PORTR</name>
<comment type="caution">
    <text evidence="2">The sequence shown here is derived from an EMBL/GenBank/DDBJ whole genome shotgun (WGS) entry which is preliminary data.</text>
</comment>
<organism evidence="2 3">
    <name type="scientific">Portunus trituberculatus</name>
    <name type="common">Swimming crab</name>
    <name type="synonym">Neptunus trituberculatus</name>
    <dbReference type="NCBI Taxonomy" id="210409"/>
    <lineage>
        <taxon>Eukaryota</taxon>
        <taxon>Metazoa</taxon>
        <taxon>Ecdysozoa</taxon>
        <taxon>Arthropoda</taxon>
        <taxon>Crustacea</taxon>
        <taxon>Multicrustacea</taxon>
        <taxon>Malacostraca</taxon>
        <taxon>Eumalacostraca</taxon>
        <taxon>Eucarida</taxon>
        <taxon>Decapoda</taxon>
        <taxon>Pleocyemata</taxon>
        <taxon>Brachyura</taxon>
        <taxon>Eubrachyura</taxon>
        <taxon>Portunoidea</taxon>
        <taxon>Portunidae</taxon>
        <taxon>Portuninae</taxon>
        <taxon>Portunus</taxon>
    </lineage>
</organism>
<dbReference type="OrthoDB" id="6358412at2759"/>
<evidence type="ECO:0000256" key="1">
    <source>
        <dbReference type="SAM" id="SignalP"/>
    </source>
</evidence>
<feature type="chain" id="PRO_5022937465" evidence="1">
    <location>
        <begin position="19"/>
        <end position="338"/>
    </location>
</feature>
<dbReference type="PROSITE" id="PS51257">
    <property type="entry name" value="PROKAR_LIPOPROTEIN"/>
    <property type="match status" value="1"/>
</dbReference>
<dbReference type="Proteomes" id="UP000324222">
    <property type="component" value="Unassembled WGS sequence"/>
</dbReference>
<evidence type="ECO:0000313" key="3">
    <source>
        <dbReference type="Proteomes" id="UP000324222"/>
    </source>
</evidence>